<dbReference type="InterPro" id="IPR039420">
    <property type="entry name" value="WalR-like"/>
</dbReference>
<feature type="domain" description="HTH luxR-type" evidence="6">
    <location>
        <begin position="141"/>
        <end position="206"/>
    </location>
</feature>
<evidence type="ECO:0000259" key="6">
    <source>
        <dbReference type="PROSITE" id="PS50043"/>
    </source>
</evidence>
<evidence type="ECO:0000313" key="9">
    <source>
        <dbReference type="Proteomes" id="UP001180825"/>
    </source>
</evidence>
<evidence type="ECO:0000256" key="3">
    <source>
        <dbReference type="ARBA" id="ARBA00023125"/>
    </source>
</evidence>
<keyword evidence="4" id="KW-0804">Transcription</keyword>
<dbReference type="Gene3D" id="3.40.50.2300">
    <property type="match status" value="1"/>
</dbReference>
<keyword evidence="2" id="KW-0805">Transcription regulation</keyword>
<evidence type="ECO:0000313" key="8">
    <source>
        <dbReference type="EMBL" id="MDR7333295.1"/>
    </source>
</evidence>
<name>A0ABU2A811_9BURK</name>
<evidence type="ECO:0000256" key="5">
    <source>
        <dbReference type="PROSITE-ProRule" id="PRU00169"/>
    </source>
</evidence>
<dbReference type="SMART" id="SM00421">
    <property type="entry name" value="HTH_LUXR"/>
    <property type="match status" value="1"/>
</dbReference>
<dbReference type="InterPro" id="IPR011006">
    <property type="entry name" value="CheY-like_superfamily"/>
</dbReference>
<evidence type="ECO:0000256" key="2">
    <source>
        <dbReference type="ARBA" id="ARBA00023015"/>
    </source>
</evidence>
<dbReference type="PROSITE" id="PS50043">
    <property type="entry name" value="HTH_LUXR_2"/>
    <property type="match status" value="1"/>
</dbReference>
<sequence>MSRIYLIDDHAIMRDGLRVVLESAGHEVVGEAAGPTPALAELGRLMPEVVLLDLRLGQRSGFELLDELRKRGLRLRVIVLTMSDQPRHVAEALKLGACGYLLKGSPSAEVLQAVKVVAEGGRFLSPQAAEFAAAMLTGGDSREGAATLSPRERQVLLLVAQGATSNAIGEALHLSPKSVDTYRSRLMKKLGLNDIAAVVKWALREGLISLDEN</sequence>
<dbReference type="InterPro" id="IPR001789">
    <property type="entry name" value="Sig_transdc_resp-reg_receiver"/>
</dbReference>
<protein>
    <submittedName>
        <fullName evidence="8">DNA-binding NarL/FixJ family response regulator</fullName>
    </submittedName>
</protein>
<dbReference type="CDD" id="cd06170">
    <property type="entry name" value="LuxR_C_like"/>
    <property type="match status" value="1"/>
</dbReference>
<dbReference type="Pfam" id="PF00072">
    <property type="entry name" value="Response_reg"/>
    <property type="match status" value="1"/>
</dbReference>
<keyword evidence="3 8" id="KW-0238">DNA-binding</keyword>
<dbReference type="PROSITE" id="PS50110">
    <property type="entry name" value="RESPONSE_REGULATORY"/>
    <property type="match status" value="1"/>
</dbReference>
<dbReference type="EMBL" id="JAVDXV010000004">
    <property type="protein sequence ID" value="MDR7333295.1"/>
    <property type="molecule type" value="Genomic_DNA"/>
</dbReference>
<dbReference type="SUPFAM" id="SSF52172">
    <property type="entry name" value="CheY-like"/>
    <property type="match status" value="1"/>
</dbReference>
<evidence type="ECO:0000256" key="1">
    <source>
        <dbReference type="ARBA" id="ARBA00022553"/>
    </source>
</evidence>
<accession>A0ABU2A811</accession>
<evidence type="ECO:0000256" key="4">
    <source>
        <dbReference type="ARBA" id="ARBA00023163"/>
    </source>
</evidence>
<dbReference type="PANTHER" id="PTHR43214">
    <property type="entry name" value="TWO-COMPONENT RESPONSE REGULATOR"/>
    <property type="match status" value="1"/>
</dbReference>
<organism evidence="8 9">
    <name type="scientific">Roseateles asaccharophilus</name>
    <dbReference type="NCBI Taxonomy" id="582607"/>
    <lineage>
        <taxon>Bacteria</taxon>
        <taxon>Pseudomonadati</taxon>
        <taxon>Pseudomonadota</taxon>
        <taxon>Betaproteobacteria</taxon>
        <taxon>Burkholderiales</taxon>
        <taxon>Sphaerotilaceae</taxon>
        <taxon>Roseateles</taxon>
    </lineage>
</organism>
<dbReference type="SMART" id="SM00448">
    <property type="entry name" value="REC"/>
    <property type="match status" value="1"/>
</dbReference>
<comment type="caution">
    <text evidence="8">The sequence shown here is derived from an EMBL/GenBank/DDBJ whole genome shotgun (WGS) entry which is preliminary data.</text>
</comment>
<dbReference type="PRINTS" id="PR00038">
    <property type="entry name" value="HTHLUXR"/>
</dbReference>
<dbReference type="PANTHER" id="PTHR43214:SF41">
    <property type="entry name" value="NITRATE_NITRITE RESPONSE REGULATOR PROTEIN NARP"/>
    <property type="match status" value="1"/>
</dbReference>
<dbReference type="Proteomes" id="UP001180825">
    <property type="component" value="Unassembled WGS sequence"/>
</dbReference>
<dbReference type="CDD" id="cd17535">
    <property type="entry name" value="REC_NarL-like"/>
    <property type="match status" value="1"/>
</dbReference>
<dbReference type="GO" id="GO:0003677">
    <property type="term" value="F:DNA binding"/>
    <property type="evidence" value="ECO:0007669"/>
    <property type="project" value="UniProtKB-KW"/>
</dbReference>
<feature type="domain" description="Response regulatory" evidence="7">
    <location>
        <begin position="3"/>
        <end position="118"/>
    </location>
</feature>
<feature type="modified residue" description="4-aspartylphosphate" evidence="5">
    <location>
        <position position="53"/>
    </location>
</feature>
<keyword evidence="9" id="KW-1185">Reference proteome</keyword>
<dbReference type="SUPFAM" id="SSF46894">
    <property type="entry name" value="C-terminal effector domain of the bipartite response regulators"/>
    <property type="match status" value="1"/>
</dbReference>
<dbReference type="PROSITE" id="PS00622">
    <property type="entry name" value="HTH_LUXR_1"/>
    <property type="match status" value="1"/>
</dbReference>
<dbReference type="InterPro" id="IPR058245">
    <property type="entry name" value="NreC/VraR/RcsB-like_REC"/>
</dbReference>
<proteinExistence type="predicted"/>
<dbReference type="Pfam" id="PF00196">
    <property type="entry name" value="GerE"/>
    <property type="match status" value="1"/>
</dbReference>
<evidence type="ECO:0000259" key="7">
    <source>
        <dbReference type="PROSITE" id="PS50110"/>
    </source>
</evidence>
<gene>
    <name evidence="8" type="ORF">J2X21_002429</name>
</gene>
<dbReference type="InterPro" id="IPR000792">
    <property type="entry name" value="Tscrpt_reg_LuxR_C"/>
</dbReference>
<reference evidence="8 9" key="1">
    <citation type="submission" date="2023-07" db="EMBL/GenBank/DDBJ databases">
        <title>Sorghum-associated microbial communities from plants grown in Nebraska, USA.</title>
        <authorList>
            <person name="Schachtman D."/>
        </authorList>
    </citation>
    <scope>NUCLEOTIDE SEQUENCE [LARGE SCALE GENOMIC DNA]</scope>
    <source>
        <strain evidence="8 9">BE316</strain>
    </source>
</reference>
<dbReference type="InterPro" id="IPR016032">
    <property type="entry name" value="Sig_transdc_resp-reg_C-effctor"/>
</dbReference>
<keyword evidence="1 5" id="KW-0597">Phosphoprotein</keyword>
<dbReference type="RefSeq" id="WP_310328774.1">
    <property type="nucleotide sequence ID" value="NZ_JAVDXV010000004.1"/>
</dbReference>